<dbReference type="InterPro" id="IPR011010">
    <property type="entry name" value="DNA_brk_join_enz"/>
</dbReference>
<evidence type="ECO:0000313" key="7">
    <source>
        <dbReference type="EMBL" id="PQP08531.1"/>
    </source>
</evidence>
<keyword evidence="1" id="KW-0229">DNA integration</keyword>
<evidence type="ECO:0000256" key="3">
    <source>
        <dbReference type="ARBA" id="ARBA00023172"/>
    </source>
</evidence>
<dbReference type="PROSITE" id="PS51898">
    <property type="entry name" value="TYR_RECOMBINASE"/>
    <property type="match status" value="1"/>
</dbReference>
<dbReference type="InterPro" id="IPR044068">
    <property type="entry name" value="CB"/>
</dbReference>
<dbReference type="Proteomes" id="UP000239290">
    <property type="component" value="Unassembled WGS sequence"/>
</dbReference>
<dbReference type="EMBL" id="PUIO01000171">
    <property type="protein sequence ID" value="PQP08531.1"/>
    <property type="molecule type" value="Genomic_DNA"/>
</dbReference>
<sequence length="303" mass="33262">MAGLTAVELDLFVRQWRTSGPKRRRAPRGLPVLVSYLRVQDAIPELVSPPSEDRVDVLLDEYATFLTDERGLAEGTVRYYRSTAKRFLISVPASTYDAALPQVTASAIRSFVIAVSARRSTGSVKNTVTALRALLRFLHVRGYLDDPLADAVPAVAGWRHRPLPPIVGAGDVARLLGSCDRRTATGRRDHAILLLLTRLGLRTGEVAALTVDDVDWRAGEIQLRGKGNRYERLPLPNDVGQAIADYCRRGRRRDGDRGLFLHARAPYRALSSSAVGHIVTRACERAGLPRVGAHRLRHAAADA</sequence>
<feature type="domain" description="Tyr recombinase" evidence="5">
    <location>
        <begin position="162"/>
        <end position="303"/>
    </location>
</feature>
<evidence type="ECO:0000259" key="5">
    <source>
        <dbReference type="PROSITE" id="PS51898"/>
    </source>
</evidence>
<feature type="non-terminal residue" evidence="7">
    <location>
        <position position="303"/>
    </location>
</feature>
<evidence type="ECO:0000256" key="1">
    <source>
        <dbReference type="ARBA" id="ARBA00022908"/>
    </source>
</evidence>
<dbReference type="Pfam" id="PF00589">
    <property type="entry name" value="Phage_integrase"/>
    <property type="match status" value="1"/>
</dbReference>
<evidence type="ECO:0000313" key="8">
    <source>
        <dbReference type="Proteomes" id="UP000239290"/>
    </source>
</evidence>
<dbReference type="PANTHER" id="PTHR30349:SF90">
    <property type="entry name" value="TYROSINE RECOMBINASE XERD"/>
    <property type="match status" value="1"/>
</dbReference>
<dbReference type="Gene3D" id="1.10.443.10">
    <property type="entry name" value="Intergrase catalytic core"/>
    <property type="match status" value="1"/>
</dbReference>
<dbReference type="InterPro" id="IPR050090">
    <property type="entry name" value="Tyrosine_recombinase_XerCD"/>
</dbReference>
<dbReference type="InterPro" id="IPR013762">
    <property type="entry name" value="Integrase-like_cat_sf"/>
</dbReference>
<dbReference type="InterPro" id="IPR002104">
    <property type="entry name" value="Integrase_catalytic"/>
</dbReference>
<dbReference type="PROSITE" id="PS51900">
    <property type="entry name" value="CB"/>
    <property type="match status" value="1"/>
</dbReference>
<dbReference type="InterPro" id="IPR004107">
    <property type="entry name" value="Integrase_SAM-like_N"/>
</dbReference>
<evidence type="ECO:0008006" key="9">
    <source>
        <dbReference type="Google" id="ProtNLM"/>
    </source>
</evidence>
<proteinExistence type="predicted"/>
<keyword evidence="3" id="KW-0233">DNA recombination</keyword>
<comment type="caution">
    <text evidence="7">The sequence shown here is derived from an EMBL/GenBank/DDBJ whole genome shotgun (WGS) entry which is preliminary data.</text>
</comment>
<feature type="domain" description="Core-binding (CB)" evidence="6">
    <location>
        <begin position="53"/>
        <end position="139"/>
    </location>
</feature>
<accession>A0A2S8I1C6</accession>
<dbReference type="SUPFAM" id="SSF56349">
    <property type="entry name" value="DNA breaking-rejoining enzymes"/>
    <property type="match status" value="1"/>
</dbReference>
<protein>
    <recommendedName>
        <fullName evidence="9">Integrase</fullName>
    </recommendedName>
</protein>
<dbReference type="GO" id="GO:0006310">
    <property type="term" value="P:DNA recombination"/>
    <property type="evidence" value="ECO:0007669"/>
    <property type="project" value="UniProtKB-KW"/>
</dbReference>
<dbReference type="AlphaFoldDB" id="A0A2S8I1C6"/>
<evidence type="ECO:0000259" key="6">
    <source>
        <dbReference type="PROSITE" id="PS51900"/>
    </source>
</evidence>
<dbReference type="GO" id="GO:0015074">
    <property type="term" value="P:DNA integration"/>
    <property type="evidence" value="ECO:0007669"/>
    <property type="project" value="UniProtKB-KW"/>
</dbReference>
<organism evidence="7 8">
    <name type="scientific">Rhodococcus opacus</name>
    <name type="common">Nocardia opaca</name>
    <dbReference type="NCBI Taxonomy" id="37919"/>
    <lineage>
        <taxon>Bacteria</taxon>
        <taxon>Bacillati</taxon>
        <taxon>Actinomycetota</taxon>
        <taxon>Actinomycetes</taxon>
        <taxon>Mycobacteriales</taxon>
        <taxon>Nocardiaceae</taxon>
        <taxon>Rhodococcus</taxon>
    </lineage>
</organism>
<reference evidence="8" key="1">
    <citation type="submission" date="2018-02" db="EMBL/GenBank/DDBJ databases">
        <title>Draft genome sequencing of Rhodococcus opacus KU647198.</title>
        <authorList>
            <person name="Zheng B.-X."/>
        </authorList>
    </citation>
    <scope>NUCLEOTIDE SEQUENCE [LARGE SCALE GENOMIC DNA]</scope>
    <source>
        <strain evidence="8">04-OD7</strain>
    </source>
</reference>
<dbReference type="PANTHER" id="PTHR30349">
    <property type="entry name" value="PHAGE INTEGRASE-RELATED"/>
    <property type="match status" value="1"/>
</dbReference>
<dbReference type="GO" id="GO:0003677">
    <property type="term" value="F:DNA binding"/>
    <property type="evidence" value="ECO:0007669"/>
    <property type="project" value="UniProtKB-UniRule"/>
</dbReference>
<evidence type="ECO:0000256" key="2">
    <source>
        <dbReference type="ARBA" id="ARBA00023125"/>
    </source>
</evidence>
<evidence type="ECO:0000256" key="4">
    <source>
        <dbReference type="PROSITE-ProRule" id="PRU01248"/>
    </source>
</evidence>
<dbReference type="InterPro" id="IPR010998">
    <property type="entry name" value="Integrase_recombinase_N"/>
</dbReference>
<name>A0A2S8I1C6_RHOOP</name>
<gene>
    <name evidence="7" type="ORF">C5613_44315</name>
</gene>
<keyword evidence="2 4" id="KW-0238">DNA-binding</keyword>
<dbReference type="Gene3D" id="1.10.150.130">
    <property type="match status" value="1"/>
</dbReference>
<dbReference type="Pfam" id="PF02899">
    <property type="entry name" value="Phage_int_SAM_1"/>
    <property type="match status" value="1"/>
</dbReference>